<geneLocation type="plasmid" evidence="2 3">
    <name>pPlas1</name>
</geneLocation>
<organism evidence="2 3">
    <name type="scientific">Paenibacillus peoriae</name>
    <dbReference type="NCBI Taxonomy" id="59893"/>
    <lineage>
        <taxon>Bacteria</taxon>
        <taxon>Bacillati</taxon>
        <taxon>Bacillota</taxon>
        <taxon>Bacilli</taxon>
        <taxon>Bacillales</taxon>
        <taxon>Paenibacillaceae</taxon>
        <taxon>Paenibacillus</taxon>
    </lineage>
</organism>
<feature type="coiled-coil region" evidence="1">
    <location>
        <begin position="10"/>
        <end position="37"/>
    </location>
</feature>
<protein>
    <submittedName>
        <fullName evidence="2">Uncharacterized protein</fullName>
    </submittedName>
</protein>
<evidence type="ECO:0000313" key="3">
    <source>
        <dbReference type="Proteomes" id="UP000516384"/>
    </source>
</evidence>
<keyword evidence="2" id="KW-0614">Plasmid</keyword>
<dbReference type="EMBL" id="CP061173">
    <property type="protein sequence ID" value="QNR70365.1"/>
    <property type="molecule type" value="Genomic_DNA"/>
</dbReference>
<dbReference type="AlphaFoldDB" id="A0A7H0YH07"/>
<accession>A0A7H0YH07</accession>
<reference evidence="2 3" key="1">
    <citation type="submission" date="2020-09" db="EMBL/GenBank/DDBJ databases">
        <title>Characterization of Paenibacillus peoriae strain ZF390 with broad-spectrum antimicrobial activity as a potential biocontrol agent.</title>
        <authorList>
            <person name="Li L."/>
            <person name="Zhao Y."/>
            <person name="Li B."/>
            <person name="Xie X."/>
        </authorList>
    </citation>
    <scope>NUCLEOTIDE SEQUENCE [LARGE SCALE GENOMIC DNA]</scope>
    <source>
        <strain evidence="2 3">ZF390</strain>
        <plasmid evidence="2 3">pPlas1</plasmid>
    </source>
</reference>
<proteinExistence type="predicted"/>
<evidence type="ECO:0000256" key="1">
    <source>
        <dbReference type="SAM" id="Coils"/>
    </source>
</evidence>
<gene>
    <name evidence="2" type="ORF">IAQ67_28840</name>
</gene>
<evidence type="ECO:0000313" key="2">
    <source>
        <dbReference type="EMBL" id="QNR70365.1"/>
    </source>
</evidence>
<dbReference type="RefSeq" id="WP_190299672.1">
    <property type="nucleotide sequence ID" value="NZ_CP061173.1"/>
</dbReference>
<sequence length="145" mass="16521">MNVDYSQIELKVLSSLANELRAKSKEVEAEIKKREKAEPIYPKNFDFPGAALTSKNLSNDEINAEIAEMIEEEKKYPTIKDFTSIRESGDTLIVRYQEGDSIRTLVAQDYAEHLAPADLKPKVSWFDPNAPTKIWSLGFQYHPNT</sequence>
<dbReference type="Proteomes" id="UP000516384">
    <property type="component" value="Plasmid pPlas1"/>
</dbReference>
<keyword evidence="1" id="KW-0175">Coiled coil</keyword>
<name>A0A7H0YH07_9BACL</name>